<dbReference type="SUPFAM" id="SSF52540">
    <property type="entry name" value="P-loop containing nucleoside triphosphate hydrolases"/>
    <property type="match status" value="1"/>
</dbReference>
<dbReference type="InterPro" id="IPR036640">
    <property type="entry name" value="ABC1_TM_sf"/>
</dbReference>
<evidence type="ECO:0000256" key="7">
    <source>
        <dbReference type="ARBA" id="ARBA00022989"/>
    </source>
</evidence>
<evidence type="ECO:0000259" key="12">
    <source>
        <dbReference type="PROSITE" id="PS50929"/>
    </source>
</evidence>
<comment type="subcellular location">
    <subcellularLocation>
        <location evidence="1">Cell membrane</location>
        <topology evidence="1">Multi-pass membrane protein</topology>
    </subcellularLocation>
</comment>
<dbReference type="NCBIfam" id="TIGR03797">
    <property type="entry name" value="NHLM_micro_ABC2"/>
    <property type="match status" value="1"/>
</dbReference>
<evidence type="ECO:0000256" key="4">
    <source>
        <dbReference type="ARBA" id="ARBA00022692"/>
    </source>
</evidence>
<feature type="transmembrane region" description="Helical" evidence="10">
    <location>
        <begin position="642"/>
        <end position="665"/>
    </location>
</feature>
<evidence type="ECO:0000313" key="14">
    <source>
        <dbReference type="Proteomes" id="UP000322981"/>
    </source>
</evidence>
<dbReference type="InterPro" id="IPR003439">
    <property type="entry name" value="ABC_transporter-like_ATP-bd"/>
</dbReference>
<dbReference type="Pfam" id="PF00005">
    <property type="entry name" value="ABC_tran"/>
    <property type="match status" value="1"/>
</dbReference>
<dbReference type="PROSITE" id="PS50929">
    <property type="entry name" value="ABC_TM1F"/>
    <property type="match status" value="1"/>
</dbReference>
<dbReference type="InterPro" id="IPR039421">
    <property type="entry name" value="Type_1_exporter"/>
</dbReference>
<evidence type="ECO:0000256" key="10">
    <source>
        <dbReference type="SAM" id="Phobius"/>
    </source>
</evidence>
<dbReference type="PROSITE" id="PS50893">
    <property type="entry name" value="ABC_TRANSPORTER_2"/>
    <property type="match status" value="1"/>
</dbReference>
<gene>
    <name evidence="13" type="ORF">F2Q65_03085</name>
</gene>
<keyword evidence="14" id="KW-1185">Reference proteome</keyword>
<dbReference type="GO" id="GO:0016887">
    <property type="term" value="F:ATP hydrolysis activity"/>
    <property type="evidence" value="ECO:0007669"/>
    <property type="project" value="InterPro"/>
</dbReference>
<proteinExistence type="predicted"/>
<evidence type="ECO:0000313" key="13">
    <source>
        <dbReference type="EMBL" id="KAA6186894.1"/>
    </source>
</evidence>
<keyword evidence="7 10" id="KW-1133">Transmembrane helix</keyword>
<reference evidence="13 14" key="1">
    <citation type="submission" date="2019-09" db="EMBL/GenBank/DDBJ databases">
        <title>Whole-genome sequence of the purple sulfur bacterium Thiohalocapsa marina DSM 19078.</title>
        <authorList>
            <person name="Kyndt J.A."/>
            <person name="Meyer T.E."/>
        </authorList>
    </citation>
    <scope>NUCLEOTIDE SEQUENCE [LARGE SCALE GENOMIC DNA]</scope>
    <source>
        <strain evidence="13 14">DSM 19078</strain>
    </source>
</reference>
<dbReference type="InterPro" id="IPR017871">
    <property type="entry name" value="ABC_transporter-like_CS"/>
</dbReference>
<dbReference type="InterPro" id="IPR011527">
    <property type="entry name" value="ABC1_TM_dom"/>
</dbReference>
<dbReference type="Gene3D" id="3.40.50.300">
    <property type="entry name" value="P-loop containing nucleotide triphosphate hydrolases"/>
    <property type="match status" value="1"/>
</dbReference>
<evidence type="ECO:0000256" key="8">
    <source>
        <dbReference type="ARBA" id="ARBA00023136"/>
    </source>
</evidence>
<dbReference type="GO" id="GO:0005524">
    <property type="term" value="F:ATP binding"/>
    <property type="evidence" value="ECO:0007669"/>
    <property type="project" value="UniProtKB-KW"/>
</dbReference>
<protein>
    <submittedName>
        <fullName evidence="13">NHLP bacteriocin export ABC transporter permease/ATPase subunit</fullName>
    </submittedName>
</protein>
<keyword evidence="5" id="KW-0547">Nucleotide-binding</keyword>
<dbReference type="GO" id="GO:0005886">
    <property type="term" value="C:plasma membrane"/>
    <property type="evidence" value="ECO:0007669"/>
    <property type="project" value="UniProtKB-SubCell"/>
</dbReference>
<dbReference type="AlphaFoldDB" id="A0A5M8FQK8"/>
<comment type="caution">
    <text evidence="13">The sequence shown here is derived from an EMBL/GenBank/DDBJ whole genome shotgun (WGS) entry which is preliminary data.</text>
</comment>
<evidence type="ECO:0000256" key="2">
    <source>
        <dbReference type="ARBA" id="ARBA00022448"/>
    </source>
</evidence>
<accession>A0A5M8FQK8</accession>
<feature type="transmembrane region" description="Helical" evidence="10">
    <location>
        <begin position="460"/>
        <end position="485"/>
    </location>
</feature>
<dbReference type="Pfam" id="PF00664">
    <property type="entry name" value="ABC_membrane"/>
    <property type="match status" value="1"/>
</dbReference>
<evidence type="ECO:0000256" key="9">
    <source>
        <dbReference type="SAM" id="MobiDB-lite"/>
    </source>
</evidence>
<keyword evidence="4 10" id="KW-0812">Transmembrane</keyword>
<dbReference type="GO" id="GO:0140359">
    <property type="term" value="F:ABC-type transporter activity"/>
    <property type="evidence" value="ECO:0007669"/>
    <property type="project" value="InterPro"/>
</dbReference>
<dbReference type="SMART" id="SM00382">
    <property type="entry name" value="AAA"/>
    <property type="match status" value="1"/>
</dbReference>
<keyword evidence="2" id="KW-0813">Transport</keyword>
<dbReference type="InterPro" id="IPR003593">
    <property type="entry name" value="AAA+_ATPase"/>
</dbReference>
<evidence type="ECO:0000256" key="1">
    <source>
        <dbReference type="ARBA" id="ARBA00004651"/>
    </source>
</evidence>
<keyword evidence="3" id="KW-1003">Cell membrane</keyword>
<sequence>MTSQPHARLPQTLIDQGRPVRPGGHERLLLEDPSKAWIIRHGGVELFAVEAEEGTEGSRHHLASLSVDSLLLGLPSDRAEHLCLLAQPLIDSEFLEVPIEALMELAEEAAHRPLLVALLESWLAALSQGIAAWTQPRPRISESLAAGRSQSLEAGVRVGSQSALTWLRGPGNGLQFLDTQSLADDDSPLCFPLSAEAWLTTTAPVELVASETASLLVSPGTRAELLSGIGHLHRVVLRAIAHDLQLAAISAADRLTARRASNDGLRDQAFSELMSVTRRRDAGVSSTTGTEAPLVTALRLIGQELGFSVHLPSDQAPGAPPTISSLTQASGVRARALVLRDHWWLRDFGALLVFDAESGAPRVALSNGRRQALLIDPVTGDRQPLAPERLAPAAWEFTPSLPFRALSFGQFFGRGVKAAATDLWAVLLLGVIGAILGLATPVATGYLIDRVIPDQDLSLLLQLGMVLLVLAATTFVVSYTTSLAYTRAESRMGRQLQSGLMDRVLRLPMPFFQGFSTGDLASRVMGLSQIQTMLSTASTSTLLGGLVALFSFALMFHYDVHLALWAGLVTLIYSLISLLIAYRLLLQQRQLATLNGQLSDRVLQMILGIAKIRLAAAETRAFSQWAAVFAQDRRHQLASQRLIATQTALDHLLVLAGLLIFALVIGKPSNSYDLLAIGAFSALLVTYQRFASHLTSLLQVATRLLGIQPLLERARPLLTTAPETAEGRPDAGRLSGEIEVSHIRFRYRDDGPLILNDVTLRVPAGHFVALVGASGSGKSTLMRLLLGFETPESGGIFFDGKALSTIDVGSVRRQMGVVMQNANVMPGSLFENIVGPSGGSLEDAWAAARQVGLAEDIEQMPMGMQTMILEGGGALSGGQMQRLMIARAIVGRPKILLLDEATSALDNRTQAVVTESLDRLRITRLVVAHRLSTVINADQIYVMDAGQVIETGTYDELMEKGGHFADLARRQQMH</sequence>
<feature type="region of interest" description="Disordered" evidence="9">
    <location>
        <begin position="1"/>
        <end position="26"/>
    </location>
</feature>
<dbReference type="GO" id="GO:0034040">
    <property type="term" value="F:ATPase-coupled lipid transmembrane transporter activity"/>
    <property type="evidence" value="ECO:0007669"/>
    <property type="project" value="TreeGrafter"/>
</dbReference>
<dbReference type="EMBL" id="VWXX01000003">
    <property type="protein sequence ID" value="KAA6186894.1"/>
    <property type="molecule type" value="Genomic_DNA"/>
</dbReference>
<feature type="domain" description="ABC transporter" evidence="11">
    <location>
        <begin position="738"/>
        <end position="970"/>
    </location>
</feature>
<feature type="transmembrane region" description="Helical" evidence="10">
    <location>
        <begin position="533"/>
        <end position="556"/>
    </location>
</feature>
<dbReference type="SUPFAM" id="SSF90123">
    <property type="entry name" value="ABC transporter transmembrane region"/>
    <property type="match status" value="1"/>
</dbReference>
<evidence type="ECO:0000256" key="3">
    <source>
        <dbReference type="ARBA" id="ARBA00022475"/>
    </source>
</evidence>
<dbReference type="InterPro" id="IPR022515">
    <property type="entry name" value="NHPM_micro_ABC2"/>
</dbReference>
<dbReference type="Gene3D" id="1.20.1560.10">
    <property type="entry name" value="ABC transporter type 1, transmembrane domain"/>
    <property type="match status" value="1"/>
</dbReference>
<dbReference type="PANTHER" id="PTHR24221">
    <property type="entry name" value="ATP-BINDING CASSETTE SUB-FAMILY B"/>
    <property type="match status" value="1"/>
</dbReference>
<feature type="transmembrane region" description="Helical" evidence="10">
    <location>
        <begin position="423"/>
        <end position="448"/>
    </location>
</feature>
<evidence type="ECO:0000256" key="5">
    <source>
        <dbReference type="ARBA" id="ARBA00022741"/>
    </source>
</evidence>
<dbReference type="PANTHER" id="PTHR24221:SF654">
    <property type="entry name" value="ATP-BINDING CASSETTE SUB-FAMILY B MEMBER 6"/>
    <property type="match status" value="1"/>
</dbReference>
<dbReference type="RefSeq" id="WP_150090321.1">
    <property type="nucleotide sequence ID" value="NZ_VWXX01000003.1"/>
</dbReference>
<feature type="domain" description="ABC transmembrane type-1" evidence="12">
    <location>
        <begin position="424"/>
        <end position="706"/>
    </location>
</feature>
<evidence type="ECO:0000259" key="11">
    <source>
        <dbReference type="PROSITE" id="PS50893"/>
    </source>
</evidence>
<dbReference type="InterPro" id="IPR027417">
    <property type="entry name" value="P-loop_NTPase"/>
</dbReference>
<feature type="transmembrane region" description="Helical" evidence="10">
    <location>
        <begin position="562"/>
        <end position="585"/>
    </location>
</feature>
<evidence type="ECO:0000256" key="6">
    <source>
        <dbReference type="ARBA" id="ARBA00022840"/>
    </source>
</evidence>
<dbReference type="OrthoDB" id="9759820at2"/>
<name>A0A5M8FQK8_9GAMM</name>
<dbReference type="FunFam" id="3.40.50.300:FF:000299">
    <property type="entry name" value="ABC transporter ATP-binding protein/permease"/>
    <property type="match status" value="1"/>
</dbReference>
<dbReference type="PROSITE" id="PS00211">
    <property type="entry name" value="ABC_TRANSPORTER_1"/>
    <property type="match status" value="1"/>
</dbReference>
<dbReference type="Proteomes" id="UP000322981">
    <property type="component" value="Unassembled WGS sequence"/>
</dbReference>
<keyword evidence="8 10" id="KW-0472">Membrane</keyword>
<organism evidence="13 14">
    <name type="scientific">Thiohalocapsa marina</name>
    <dbReference type="NCBI Taxonomy" id="424902"/>
    <lineage>
        <taxon>Bacteria</taxon>
        <taxon>Pseudomonadati</taxon>
        <taxon>Pseudomonadota</taxon>
        <taxon>Gammaproteobacteria</taxon>
        <taxon>Chromatiales</taxon>
        <taxon>Chromatiaceae</taxon>
        <taxon>Thiohalocapsa</taxon>
    </lineage>
</organism>
<keyword evidence="6" id="KW-0067">ATP-binding</keyword>